<comment type="caution">
    <text evidence="1">The sequence shown here is derived from an EMBL/GenBank/DDBJ whole genome shotgun (WGS) entry which is preliminary data.</text>
</comment>
<keyword evidence="2" id="KW-1185">Reference proteome</keyword>
<organism evidence="1 2">
    <name type="scientific">Larimichthys crocea</name>
    <name type="common">Large yellow croaker</name>
    <name type="synonym">Pseudosciaena crocea</name>
    <dbReference type="NCBI Taxonomy" id="215358"/>
    <lineage>
        <taxon>Eukaryota</taxon>
        <taxon>Metazoa</taxon>
        <taxon>Chordata</taxon>
        <taxon>Craniata</taxon>
        <taxon>Vertebrata</taxon>
        <taxon>Euteleostomi</taxon>
        <taxon>Actinopterygii</taxon>
        <taxon>Neopterygii</taxon>
        <taxon>Teleostei</taxon>
        <taxon>Neoteleostei</taxon>
        <taxon>Acanthomorphata</taxon>
        <taxon>Eupercaria</taxon>
        <taxon>Sciaenidae</taxon>
        <taxon>Larimichthys</taxon>
    </lineage>
</organism>
<reference evidence="1" key="1">
    <citation type="submission" date="2018-11" db="EMBL/GenBank/DDBJ databases">
        <title>The sequence and de novo assembly of Larimichthys crocea genome using PacBio and Hi-C technologies.</title>
        <authorList>
            <person name="Xu P."/>
            <person name="Chen B."/>
            <person name="Zhou Z."/>
            <person name="Ke Q."/>
            <person name="Wu Y."/>
            <person name="Bai H."/>
            <person name="Pu F."/>
        </authorList>
    </citation>
    <scope>NUCLEOTIDE SEQUENCE</scope>
    <source>
        <tissue evidence="1">Muscle</tissue>
    </source>
</reference>
<evidence type="ECO:0000313" key="2">
    <source>
        <dbReference type="Proteomes" id="UP000793456"/>
    </source>
</evidence>
<dbReference type="Proteomes" id="UP000793456">
    <property type="component" value="Chromosome XII"/>
</dbReference>
<protein>
    <submittedName>
        <fullName evidence="1">Uncharacterized protein</fullName>
    </submittedName>
</protein>
<evidence type="ECO:0000313" key="1">
    <source>
        <dbReference type="EMBL" id="TMS11997.1"/>
    </source>
</evidence>
<proteinExistence type="predicted"/>
<accession>A0ACD3QXY1</accession>
<name>A0ACD3QXY1_LARCR</name>
<gene>
    <name evidence="1" type="ORF">E3U43_016955</name>
</gene>
<sequence>MGAESSVQRDGKSQEDAPASASASAGELSAEVLHEGDSVLDSKSLQKNGQISSMTSLNGHSEDNTLAEVGQPDGVSVAQKEEAADTVDTVQDEVAVQVNSEKVEKESPDANDISAVEEKAAEEKPDDASEVGFKKIFRFVGFKFTLKKDKSEEKEPVKLLTVKDKEGEEVSGTDEPTKVVEAATAQEKSTDEEKEADTEASTADAEVKEDGDKAEITDAPAEGTATEATDEAIKEEGAEKEAETTPPVQETISPFRKLFNSGLFSNLRKKASIKKTKEEEDKEAAVEVETAKTEETAAAVEEKEEKVEVEQETTEAAPETPEEEKIESKEEAPATPEEAKSEISPEPEVTVETPTPAATTTDETKQEEEKAEPSAEEEKAPAEVTSEAELLSSQEKAKPQGSPLKKLFTGAGLKKLSTKKQKAKKDAETKLTESGEQAAEQLQSSTESTEAPKADSGPSSPEESGEHVISVEVTQNESSQETEGEVASDGEKKKEGIIAWSSFKKLVTPKKRVKRSSESDDEATGEKPAKSATLSSSESAPLADKSVEEEEAKEDKPTEEEQKTETTEKLVSSTEEPKKKMDTSVSWEALMCMGGPKKRARKTSDSDDEETKIEEELPAAAAEVEEESKTEAAIVTSQNTESEGEVASSPEPLTSPPERESTWDTLKRMVMPKNKAKVEEKPEESAEQVQSDSELPKEESSFSLRKFLPGRRKKKAEKQASTGSGEEDSDTPAVVPLSEYDEQVKAEAPVESEAPAESEAPVEPAAVQVKVSAEDRSPSWIPATVEDIDDKRDELSDIPEEAENAATPKSVDTDVAEDETEDDATPPPKAPESTGRRLSTAEVKPVAPAPAAETTPVPQAPNPENAEEVMEGIQAQDSEITPTTAVCVEDVPIEVASEKIEHELPTENAESTTNTILQAHAREEAMAICTGLGTEEIAKVALEKPVMPTRECVTVTCDSLSTEVSQEEKPPSTEEAIVTETEVLMAQVNQVDTTELEPAVEKSLNGVDVQKASESCEPEIEMVGVVNTVPEESEVLQPTTMSENSPKVVVVSPITPTSEVAVCTLSTEVTEPTIETKEMNVEMEQLAANEENTPVKELVQAICETTMVTLMKETESAHSVVLPSEEVPVITKTVVISGPLSMESDQVETSDVVSEPVSDEPIQVQETKEECTVIETVEATAADSETSAVIDQASESIEEIKEDIQPASEIETQSMVVAQAVIQDAMAKVSEDASEPKKTTIATPVQAVATTEKEVEISTESPVITETPVAVICEKPAPKSPQSLCVAMEVIDAIPIEVAESLDVTVEEEKKPEEELKKAVEVEVSEETVVVEEVVEIKTETETSEELVKETSEELVKETSEELVKEEQSKEDTEVQEPDVKETDEEVKPQPEEAKSEAPSEEEKEKVLEIHLPVQVVLQTAQVVEEPLVEEEAVEEFDSNGPVVEDTSVKAESSANEDKLPTLSEEPQAEVSAPSQVTEAEASQPETEKTSSVKCAEVMAQVIEVIEEAVKEIEPVSTEITTAS</sequence>
<dbReference type="EMBL" id="CM011685">
    <property type="protein sequence ID" value="TMS11997.1"/>
    <property type="molecule type" value="Genomic_DNA"/>
</dbReference>